<evidence type="ECO:0000313" key="2">
    <source>
        <dbReference type="Proteomes" id="UP000483820"/>
    </source>
</evidence>
<gene>
    <name evidence="1" type="ORF">GCK72_007520</name>
</gene>
<accession>A0A6A5HKB2</accession>
<reference evidence="1 2" key="1">
    <citation type="submission" date="2019-12" db="EMBL/GenBank/DDBJ databases">
        <title>Chromosome-level assembly of the Caenorhabditis remanei genome.</title>
        <authorList>
            <person name="Teterina A.A."/>
            <person name="Willis J.H."/>
            <person name="Phillips P.C."/>
        </authorList>
    </citation>
    <scope>NUCLEOTIDE SEQUENCE [LARGE SCALE GENOMIC DNA]</scope>
    <source>
        <strain evidence="1 2">PX506</strain>
        <tissue evidence="1">Whole organism</tissue>
    </source>
</reference>
<dbReference type="CTD" id="9826472"/>
<organism evidence="1 2">
    <name type="scientific">Caenorhabditis remanei</name>
    <name type="common">Caenorhabditis vulgaris</name>
    <dbReference type="NCBI Taxonomy" id="31234"/>
    <lineage>
        <taxon>Eukaryota</taxon>
        <taxon>Metazoa</taxon>
        <taxon>Ecdysozoa</taxon>
        <taxon>Nematoda</taxon>
        <taxon>Chromadorea</taxon>
        <taxon>Rhabditida</taxon>
        <taxon>Rhabditina</taxon>
        <taxon>Rhabditomorpha</taxon>
        <taxon>Rhabditoidea</taxon>
        <taxon>Rhabditidae</taxon>
        <taxon>Peloderinae</taxon>
        <taxon>Caenorhabditis</taxon>
    </lineage>
</organism>
<dbReference type="Proteomes" id="UP000483820">
    <property type="component" value="Chromosome II"/>
</dbReference>
<sequence length="200" mass="22553">MASKDDVLYTEEAGCVNNITCRVTFATFLTFKLDDTEIPIPEDNGRNIGRLHAGEEEGSPVDLFSSFGIICENNEWYITKYPSGIEYFSKNCKCYHFIGVGGEYDGKKSKLDEFNCVRLMREIHKISMDFQNSVEIGSGDRIVRNSQIVEEICPASAIDLENYIVSEGKVMEARRSLLEQARSRSKKSIAARICISSVMF</sequence>
<name>A0A6A5HKB2_CAERE</name>
<proteinExistence type="predicted"/>
<dbReference type="KEGG" id="crq:GCK72_007520"/>
<comment type="caution">
    <text evidence="1">The sequence shown here is derived from an EMBL/GenBank/DDBJ whole genome shotgun (WGS) entry which is preliminary data.</text>
</comment>
<dbReference type="EMBL" id="WUAV01000002">
    <property type="protein sequence ID" value="KAF1767561.1"/>
    <property type="molecule type" value="Genomic_DNA"/>
</dbReference>
<dbReference type="RefSeq" id="XP_053590465.1">
    <property type="nucleotide sequence ID" value="XM_053726271.1"/>
</dbReference>
<dbReference type="Pfam" id="PF02343">
    <property type="entry name" value="TRA-1_regulated"/>
    <property type="match status" value="1"/>
</dbReference>
<evidence type="ECO:0000313" key="1">
    <source>
        <dbReference type="EMBL" id="KAF1767561.1"/>
    </source>
</evidence>
<dbReference type="GeneID" id="9826472"/>
<protein>
    <submittedName>
        <fullName evidence="1">Uncharacterized protein</fullName>
    </submittedName>
</protein>
<dbReference type="InterPro" id="IPR003326">
    <property type="entry name" value="TRA-1_regulated"/>
</dbReference>
<dbReference type="AlphaFoldDB" id="A0A6A5HKB2"/>